<accession>R4WP12</accession>
<name>R4WP12_RIPPE</name>
<keyword evidence="1" id="KW-0732">Signal</keyword>
<organism evidence="2">
    <name type="scientific">Riptortus pedestris</name>
    <name type="common">Bean bug</name>
    <dbReference type="NCBI Taxonomy" id="329032"/>
    <lineage>
        <taxon>Eukaryota</taxon>
        <taxon>Metazoa</taxon>
        <taxon>Ecdysozoa</taxon>
        <taxon>Arthropoda</taxon>
        <taxon>Hexapoda</taxon>
        <taxon>Insecta</taxon>
        <taxon>Pterygota</taxon>
        <taxon>Neoptera</taxon>
        <taxon>Paraneoptera</taxon>
        <taxon>Hemiptera</taxon>
        <taxon>Heteroptera</taxon>
        <taxon>Panheteroptera</taxon>
        <taxon>Pentatomomorpha</taxon>
        <taxon>Coreoidea</taxon>
        <taxon>Alydidae</taxon>
        <taxon>Riptortus</taxon>
    </lineage>
</organism>
<sequence length="422" mass="47011">MSLLARLFVGSLLATACCSAQEANPFLDAAKSLLQDSLSKNEGVASMIQGFLGSGAGKHLGDLLTGSKGIGDLLSDPQVLQNLMSSLNPSASDSDRSGGGGGLGLENILGGLMPLLLQQGHEHHDEPELEDEQGHRQFEQMTSMFQPILTQAWEMFSKSEMGRGLWEESGLRETVGMFTDLKGKLKLEEALRSLENPQFRKRWLRSLVAFVNNWVRHVSNPDTHKRYMVSIALNINSFLKSLGYQDKDLFHLGRPFEESLIHVINTVFKGHLGITVNSGTYIRPAARYFAELMTIGRASSMAMSREVEDKLAETLNKEVIEGVLRVYRAYKYSLQVPSCDQYLLCELNRPSHHVGYVVRPGITKAASLVSAWFLSGHTGTAFWKLYNAAVEDYECPVKFPVDCTGFHEEDIRVTTEYYHNEL</sequence>
<evidence type="ECO:0000256" key="1">
    <source>
        <dbReference type="SAM" id="SignalP"/>
    </source>
</evidence>
<feature type="signal peptide" evidence="1">
    <location>
        <begin position="1"/>
        <end position="20"/>
    </location>
</feature>
<evidence type="ECO:0000313" key="2">
    <source>
        <dbReference type="EMBL" id="BAN20626.1"/>
    </source>
</evidence>
<reference evidence="2" key="1">
    <citation type="journal article" date="2013" name="PLoS ONE">
        <title>Gene expression in gut symbiotic organ of stinkbug affected by extracellular bacterial symbiont.</title>
        <authorList>
            <person name="Futahashi R."/>
            <person name="Tanaka K."/>
            <person name="Tanahashi M."/>
            <person name="Nikoh N."/>
            <person name="Kikuchi Y."/>
            <person name="Lee B.L."/>
            <person name="Fukatsu T."/>
        </authorList>
    </citation>
    <scope>NUCLEOTIDE SEQUENCE</scope>
    <source>
        <tissue evidence="2">Midgut</tissue>
    </source>
</reference>
<protein>
    <submittedName>
        <fullName evidence="2">Uncharacterized protein</fullName>
    </submittedName>
</protein>
<dbReference type="AlphaFoldDB" id="R4WP12"/>
<dbReference type="EMBL" id="AK417411">
    <property type="protein sequence ID" value="BAN20626.1"/>
    <property type="molecule type" value="mRNA"/>
</dbReference>
<proteinExistence type="evidence at transcript level"/>
<feature type="chain" id="PRO_5004381452" evidence="1">
    <location>
        <begin position="21"/>
        <end position="422"/>
    </location>
</feature>
<dbReference type="PROSITE" id="PS51257">
    <property type="entry name" value="PROKAR_LIPOPROTEIN"/>
    <property type="match status" value="1"/>
</dbReference>